<proteinExistence type="inferred from homology"/>
<comment type="similarity">
    <text evidence="1">Belongs to the thioredoxin family.</text>
</comment>
<evidence type="ECO:0000313" key="4">
    <source>
        <dbReference type="Proteomes" id="UP001295684"/>
    </source>
</evidence>
<organism evidence="3 4">
    <name type="scientific">Euplotes crassus</name>
    <dbReference type="NCBI Taxonomy" id="5936"/>
    <lineage>
        <taxon>Eukaryota</taxon>
        <taxon>Sar</taxon>
        <taxon>Alveolata</taxon>
        <taxon>Ciliophora</taxon>
        <taxon>Intramacronucleata</taxon>
        <taxon>Spirotrichea</taxon>
        <taxon>Hypotrichia</taxon>
        <taxon>Euplotida</taxon>
        <taxon>Euplotidae</taxon>
        <taxon>Moneuplotes</taxon>
    </lineage>
</organism>
<dbReference type="Proteomes" id="UP001295684">
    <property type="component" value="Unassembled WGS sequence"/>
</dbReference>
<dbReference type="Gene3D" id="3.40.30.10">
    <property type="entry name" value="Glutaredoxin"/>
    <property type="match status" value="1"/>
</dbReference>
<dbReference type="InterPro" id="IPR036249">
    <property type="entry name" value="Thioredoxin-like_sf"/>
</dbReference>
<dbReference type="AlphaFoldDB" id="A0AAD1XYU0"/>
<dbReference type="InterPro" id="IPR010357">
    <property type="entry name" value="TXNDC17_dom"/>
</dbReference>
<comment type="caution">
    <text evidence="3">The sequence shown here is derived from an EMBL/GenBank/DDBJ whole genome shotgun (WGS) entry which is preliminary data.</text>
</comment>
<dbReference type="Pfam" id="PF06110">
    <property type="entry name" value="TXD17-like_Trx"/>
    <property type="match status" value="1"/>
</dbReference>
<dbReference type="GO" id="GO:0047134">
    <property type="term" value="F:protein-disulfide reductase [NAD(P)H] activity"/>
    <property type="evidence" value="ECO:0007669"/>
    <property type="project" value="InterPro"/>
</dbReference>
<dbReference type="PANTHER" id="PTHR12452">
    <property type="entry name" value="42-9-9 PROTEIN-RELATED"/>
    <property type="match status" value="1"/>
</dbReference>
<name>A0AAD1XYU0_EUPCR</name>
<evidence type="ECO:0000259" key="2">
    <source>
        <dbReference type="Pfam" id="PF06110"/>
    </source>
</evidence>
<evidence type="ECO:0000313" key="3">
    <source>
        <dbReference type="EMBL" id="CAI2381423.1"/>
    </source>
</evidence>
<evidence type="ECO:0000256" key="1">
    <source>
        <dbReference type="ARBA" id="ARBA00008987"/>
    </source>
</evidence>
<feature type="domain" description="Thioredoxin" evidence="2">
    <location>
        <begin position="11"/>
        <end position="115"/>
    </location>
</feature>
<protein>
    <recommendedName>
        <fullName evidence="2">Thioredoxin domain-containing protein</fullName>
    </recommendedName>
</protein>
<gene>
    <name evidence="3" type="ORF">ECRASSUSDP1_LOCUS22878</name>
</gene>
<sequence length="134" mass="15424">MEGSNYKETTNAEEFLEIFNEQKEKGEPWVAWFTSGHSEELGKLWCPDCVKTEESIKKGLEEHWADKFAVKAILATRDDWKGQTEHPYRTHESIQVDCIPTLIVYNGGEQKVKEKDENVLADEAKVQEILTSHV</sequence>
<dbReference type="GO" id="GO:0005829">
    <property type="term" value="C:cytosol"/>
    <property type="evidence" value="ECO:0007669"/>
    <property type="project" value="TreeGrafter"/>
</dbReference>
<dbReference type="SUPFAM" id="SSF52833">
    <property type="entry name" value="Thioredoxin-like"/>
    <property type="match status" value="1"/>
</dbReference>
<dbReference type="InterPro" id="IPR045108">
    <property type="entry name" value="TXNDC17-like"/>
</dbReference>
<reference evidence="3" key="1">
    <citation type="submission" date="2023-07" db="EMBL/GenBank/DDBJ databases">
        <authorList>
            <consortium name="AG Swart"/>
            <person name="Singh M."/>
            <person name="Singh A."/>
            <person name="Seah K."/>
            <person name="Emmerich C."/>
        </authorList>
    </citation>
    <scope>NUCLEOTIDE SEQUENCE</scope>
    <source>
        <strain evidence="3">DP1</strain>
    </source>
</reference>
<accession>A0AAD1XYU0</accession>
<dbReference type="PANTHER" id="PTHR12452:SF0">
    <property type="entry name" value="THIOREDOXIN DOMAIN-CONTAINING PROTEIN 17"/>
    <property type="match status" value="1"/>
</dbReference>
<keyword evidence="4" id="KW-1185">Reference proteome</keyword>
<dbReference type="EMBL" id="CAMPGE010023487">
    <property type="protein sequence ID" value="CAI2381423.1"/>
    <property type="molecule type" value="Genomic_DNA"/>
</dbReference>